<gene>
    <name evidence="2" type="ORF">G0A68_23730</name>
</gene>
<dbReference type="AlphaFoldDB" id="A0A701FIT0"/>
<dbReference type="InterPro" id="IPR031856">
    <property type="entry name" value="YdaS_toxin-like"/>
</dbReference>
<reference evidence="2" key="1">
    <citation type="journal article" date="2018" name="Genome Biol.">
        <title>SKESA: strategic k-mer extension for scrupulous assemblies.</title>
        <authorList>
            <person name="Souvorov A."/>
            <person name="Agarwala R."/>
            <person name="Lipman D.J."/>
        </authorList>
    </citation>
    <scope>NUCLEOTIDE SEQUENCE</scope>
    <source>
        <strain evidence="2">STM3246/94</strain>
    </source>
</reference>
<dbReference type="EMBL" id="DAAMCX010000063">
    <property type="protein sequence ID" value="HAC6085995.1"/>
    <property type="molecule type" value="Genomic_DNA"/>
</dbReference>
<proteinExistence type="predicted"/>
<organism evidence="2">
    <name type="scientific">Salmonella typhimurium</name>
    <dbReference type="NCBI Taxonomy" id="90371"/>
    <lineage>
        <taxon>Bacteria</taxon>
        <taxon>Pseudomonadati</taxon>
        <taxon>Pseudomonadota</taxon>
        <taxon>Gammaproteobacteria</taxon>
        <taxon>Enterobacterales</taxon>
        <taxon>Enterobacteriaceae</taxon>
        <taxon>Salmonella</taxon>
    </lineage>
</organism>
<feature type="region of interest" description="Disordered" evidence="1">
    <location>
        <begin position="59"/>
        <end position="78"/>
    </location>
</feature>
<evidence type="ECO:0000313" key="2">
    <source>
        <dbReference type="EMBL" id="HAC6085995.1"/>
    </source>
</evidence>
<dbReference type="InterPro" id="IPR010982">
    <property type="entry name" value="Lambda_DNA-bd_dom_sf"/>
</dbReference>
<dbReference type="Pfam" id="PF15943">
    <property type="entry name" value="YdaS_toxin"/>
    <property type="match status" value="1"/>
</dbReference>
<name>A0A701FIT0_SALTM</name>
<evidence type="ECO:0000256" key="1">
    <source>
        <dbReference type="SAM" id="MobiDB-lite"/>
    </source>
</evidence>
<dbReference type="SUPFAM" id="SSF47413">
    <property type="entry name" value="lambda repressor-like DNA-binding domains"/>
    <property type="match status" value="1"/>
</dbReference>
<dbReference type="GO" id="GO:0003677">
    <property type="term" value="F:DNA binding"/>
    <property type="evidence" value="ECO:0007669"/>
    <property type="project" value="InterPro"/>
</dbReference>
<protein>
    <submittedName>
        <fullName evidence="2">Cro/Cl family transcriptional regulator</fullName>
    </submittedName>
</protein>
<accession>A0A701FIT0</accession>
<sequence>MTPELKRQICALVTQTEIAKQLGTTSQAVSLWLNHEVPAHRVIPICRILMWKVTPHEIRSDIYPNPTDGLPSQEASAK</sequence>
<reference evidence="2" key="2">
    <citation type="submission" date="2019-01" db="EMBL/GenBank/DDBJ databases">
        <authorList>
            <consortium name="NCBI Pathogen Detection Project"/>
        </authorList>
    </citation>
    <scope>NUCLEOTIDE SEQUENCE</scope>
    <source>
        <strain evidence="2">STM3246/94</strain>
    </source>
</reference>
<dbReference type="Gene3D" id="1.10.260.40">
    <property type="entry name" value="lambda repressor-like DNA-binding domains"/>
    <property type="match status" value="1"/>
</dbReference>
<comment type="caution">
    <text evidence="2">The sequence shown here is derived from an EMBL/GenBank/DDBJ whole genome shotgun (WGS) entry which is preliminary data.</text>
</comment>